<name>A0A852VE90_9BACT</name>
<gene>
    <name evidence="2" type="ORF">HDF08_000841</name>
</gene>
<evidence type="ECO:0000313" key="3">
    <source>
        <dbReference type="Proteomes" id="UP000564385"/>
    </source>
</evidence>
<protein>
    <submittedName>
        <fullName evidence="2">Uncharacterized protein</fullName>
    </submittedName>
</protein>
<proteinExistence type="predicted"/>
<keyword evidence="1" id="KW-0732">Signal</keyword>
<dbReference type="EMBL" id="JACCCU010000001">
    <property type="protein sequence ID" value="NYF88774.1"/>
    <property type="molecule type" value="Genomic_DNA"/>
</dbReference>
<feature type="signal peptide" evidence="1">
    <location>
        <begin position="1"/>
        <end position="31"/>
    </location>
</feature>
<feature type="chain" id="PRO_5032898835" evidence="1">
    <location>
        <begin position="32"/>
        <end position="368"/>
    </location>
</feature>
<accession>A0A852VE90</accession>
<comment type="caution">
    <text evidence="2">The sequence shown here is derived from an EMBL/GenBank/DDBJ whole genome shotgun (WGS) entry which is preliminary data.</text>
</comment>
<dbReference type="AlphaFoldDB" id="A0A852VE90"/>
<evidence type="ECO:0000256" key="1">
    <source>
        <dbReference type="SAM" id="SignalP"/>
    </source>
</evidence>
<reference evidence="2 3" key="1">
    <citation type="submission" date="2020-07" db="EMBL/GenBank/DDBJ databases">
        <title>Genomic Encyclopedia of Type Strains, Phase IV (KMG-V): Genome sequencing to study the core and pangenomes of soil and plant-associated prokaryotes.</title>
        <authorList>
            <person name="Whitman W."/>
        </authorList>
    </citation>
    <scope>NUCLEOTIDE SEQUENCE [LARGE SCALE GENOMIC DNA]</scope>
    <source>
        <strain evidence="2 3">M8UP22</strain>
    </source>
</reference>
<dbReference type="SUPFAM" id="SSF63829">
    <property type="entry name" value="Calcium-dependent phosphotriesterase"/>
    <property type="match status" value="1"/>
</dbReference>
<organism evidence="2 3">
    <name type="scientific">Tunturiibacter lichenicola</name>
    <dbReference type="NCBI Taxonomy" id="2051959"/>
    <lineage>
        <taxon>Bacteria</taxon>
        <taxon>Pseudomonadati</taxon>
        <taxon>Acidobacteriota</taxon>
        <taxon>Terriglobia</taxon>
        <taxon>Terriglobales</taxon>
        <taxon>Acidobacteriaceae</taxon>
        <taxon>Tunturiibacter</taxon>
    </lineage>
</organism>
<dbReference type="Proteomes" id="UP000564385">
    <property type="component" value="Unassembled WGS sequence"/>
</dbReference>
<evidence type="ECO:0000313" key="2">
    <source>
        <dbReference type="EMBL" id="NYF88774.1"/>
    </source>
</evidence>
<sequence>MSLALFPMTSRNALVASAVMLFSVAPLFGQASAPTPVQGYTLSVFATGVVGKYTAPDSLAVYQDHVYIGYGDGNDPAGADGKTNMIVEYNRAGQKVYSFTVKGHNDGLKLNPYTHKLWVMQNEDANPSLVVFDPETREKVVYKFAAPPQAGGGYDDITFRNGKTYLSASNPAHNPNASPAIVEARLDRGYVVVKPILEGNATATNILTGQQVTLNLQDPDSMTTSPSGELVLDSQGDSELVMVRKPGGKQQSVLQIPLSSPYGQPQVDDTLFTPDVDGFLLVSDTAANITYKIGKKVFVPGVAYSAGVAGSSAAPGFVGRLDVEFGQLTPIVSGMLSPHGLAFVKTGDADDTLVEELKDACQTLFPNE</sequence>